<sequence>MLIDSRVLQAKIYLETKTCEHNHVINHVRLYERGIYLYIICYPNLRRCSLIQQLHSCSSKELHSCFSKPIFAFPSFFDDKQKEGILWNITWKNLRRDFRDLILPNFIYCYVKFYHFFSCDNDVTI</sequence>
<dbReference type="HOGENOM" id="CLU_1993795_0_0_1"/>
<dbReference type="EMBL" id="KI283949">
    <property type="protein sequence ID" value="ESA13398.1"/>
    <property type="molecule type" value="Genomic_DNA"/>
</dbReference>
<protein>
    <submittedName>
        <fullName evidence="1">Uncharacterized protein</fullName>
    </submittedName>
</protein>
<name>U9U475_RHIID</name>
<proteinExistence type="predicted"/>
<reference evidence="1" key="1">
    <citation type="submission" date="2013-07" db="EMBL/GenBank/DDBJ databases">
        <title>The genome of an arbuscular mycorrhizal fungus provides insights into the evolution of the oldest plant symbiosis.</title>
        <authorList>
            <consortium name="DOE Joint Genome Institute"/>
            <person name="Tisserant E."/>
            <person name="Malbreil M."/>
            <person name="Kuo A."/>
            <person name="Kohler A."/>
            <person name="Symeonidi A."/>
            <person name="Balestrini R."/>
            <person name="Charron P."/>
            <person name="Duensing N."/>
            <person name="Frei-dit-Frey N."/>
            <person name="Gianinazzi-Pearson V."/>
            <person name="Gilbert B."/>
            <person name="Handa Y."/>
            <person name="Hijri M."/>
            <person name="Kaul R."/>
            <person name="Kawaguchi M."/>
            <person name="Krajinski F."/>
            <person name="Lammers P."/>
            <person name="Lapierre D."/>
            <person name="Masclaux F.G."/>
            <person name="Murat C."/>
            <person name="Morin E."/>
            <person name="Ndikumana S."/>
            <person name="Pagni M."/>
            <person name="Petitpierre D."/>
            <person name="Requena N."/>
            <person name="Rosikiewicz P."/>
            <person name="Riley R."/>
            <person name="Saito K."/>
            <person name="San Clemente H."/>
            <person name="Shapiro H."/>
            <person name="van Tuinen D."/>
            <person name="Becard G."/>
            <person name="Bonfante P."/>
            <person name="Paszkowski U."/>
            <person name="Shachar-Hill Y."/>
            <person name="Young J.P."/>
            <person name="Sanders I.R."/>
            <person name="Henrissat B."/>
            <person name="Rensing S.A."/>
            <person name="Grigoriev I.V."/>
            <person name="Corradi N."/>
            <person name="Roux C."/>
            <person name="Martin F."/>
        </authorList>
    </citation>
    <scope>NUCLEOTIDE SEQUENCE</scope>
    <source>
        <strain evidence="1">DAOM 197198</strain>
    </source>
</reference>
<evidence type="ECO:0000313" key="1">
    <source>
        <dbReference type="EMBL" id="ESA13398.1"/>
    </source>
</evidence>
<dbReference type="AlphaFoldDB" id="U9U475"/>
<gene>
    <name evidence="1" type="ORF">GLOINDRAFT_95909</name>
</gene>
<accession>U9U475</accession>
<organism evidence="1">
    <name type="scientific">Rhizophagus irregularis (strain DAOM 181602 / DAOM 197198 / MUCL 43194)</name>
    <name type="common">Arbuscular mycorrhizal fungus</name>
    <name type="synonym">Glomus intraradices</name>
    <dbReference type="NCBI Taxonomy" id="747089"/>
    <lineage>
        <taxon>Eukaryota</taxon>
        <taxon>Fungi</taxon>
        <taxon>Fungi incertae sedis</taxon>
        <taxon>Mucoromycota</taxon>
        <taxon>Glomeromycotina</taxon>
        <taxon>Glomeromycetes</taxon>
        <taxon>Glomerales</taxon>
        <taxon>Glomeraceae</taxon>
        <taxon>Rhizophagus</taxon>
    </lineage>
</organism>